<accession>X1CC69</accession>
<sequence length="131" mass="14580">VRNIVGKDSSIAQKSTGTSLIEQFMYPKFGPGQMWEEVSRIIRAKGGEIYLSHKVTGLNGHENRIIGVKVKNILTGEETTKKADYCFSTMPVRDLVESLAGDVPRDVQQVANGLIYRDFITVALLLKKLKI</sequence>
<feature type="non-terminal residue" evidence="1">
    <location>
        <position position="1"/>
    </location>
</feature>
<dbReference type="Gene3D" id="3.50.50.60">
    <property type="entry name" value="FAD/NAD(P)-binding domain"/>
    <property type="match status" value="1"/>
</dbReference>
<dbReference type="AlphaFoldDB" id="X1CC69"/>
<proteinExistence type="predicted"/>
<evidence type="ECO:0008006" key="2">
    <source>
        <dbReference type="Google" id="ProtNLM"/>
    </source>
</evidence>
<evidence type="ECO:0000313" key="1">
    <source>
        <dbReference type="EMBL" id="GAH05836.1"/>
    </source>
</evidence>
<comment type="caution">
    <text evidence="1">The sequence shown here is derived from an EMBL/GenBank/DDBJ whole genome shotgun (WGS) entry which is preliminary data.</text>
</comment>
<name>X1CC69_9ZZZZ</name>
<reference evidence="1" key="1">
    <citation type="journal article" date="2014" name="Front. Microbiol.">
        <title>High frequency of phylogenetically diverse reductive dehalogenase-homologous genes in deep subseafloor sedimentary metagenomes.</title>
        <authorList>
            <person name="Kawai M."/>
            <person name="Futagami T."/>
            <person name="Toyoda A."/>
            <person name="Takaki Y."/>
            <person name="Nishi S."/>
            <person name="Hori S."/>
            <person name="Arai W."/>
            <person name="Tsubouchi T."/>
            <person name="Morono Y."/>
            <person name="Uchiyama I."/>
            <person name="Ito T."/>
            <person name="Fujiyama A."/>
            <person name="Inagaki F."/>
            <person name="Takami H."/>
        </authorList>
    </citation>
    <scope>NUCLEOTIDE SEQUENCE</scope>
    <source>
        <strain evidence="1">Expedition CK06-06</strain>
    </source>
</reference>
<dbReference type="InterPro" id="IPR036188">
    <property type="entry name" value="FAD/NAD-bd_sf"/>
</dbReference>
<gene>
    <name evidence="1" type="ORF">S01H4_63822</name>
</gene>
<dbReference type="EMBL" id="BART01038508">
    <property type="protein sequence ID" value="GAH05836.1"/>
    <property type="molecule type" value="Genomic_DNA"/>
</dbReference>
<protein>
    <recommendedName>
        <fullName evidence="2">Amine oxidase domain-containing protein</fullName>
    </recommendedName>
</protein>
<dbReference type="SUPFAM" id="SSF51905">
    <property type="entry name" value="FAD/NAD(P)-binding domain"/>
    <property type="match status" value="1"/>
</dbReference>
<organism evidence="1">
    <name type="scientific">marine sediment metagenome</name>
    <dbReference type="NCBI Taxonomy" id="412755"/>
    <lineage>
        <taxon>unclassified sequences</taxon>
        <taxon>metagenomes</taxon>
        <taxon>ecological metagenomes</taxon>
    </lineage>
</organism>
<feature type="non-terminal residue" evidence="1">
    <location>
        <position position="131"/>
    </location>
</feature>